<dbReference type="PROSITE" id="PS50280">
    <property type="entry name" value="SET"/>
    <property type="match status" value="1"/>
</dbReference>
<feature type="domain" description="SET" evidence="6">
    <location>
        <begin position="81"/>
        <end position="333"/>
    </location>
</feature>
<feature type="region of interest" description="Disordered" evidence="5">
    <location>
        <begin position="1"/>
        <end position="20"/>
    </location>
</feature>
<dbReference type="InterPro" id="IPR050869">
    <property type="entry name" value="H3K4_H4K5_MeTrfase"/>
</dbReference>
<proteinExistence type="predicted"/>
<protein>
    <submittedName>
        <fullName evidence="8">Uncharacterized protein</fullName>
    </submittedName>
</protein>
<keyword evidence="2 4" id="KW-0863">Zinc-finger</keyword>
<dbReference type="InterPro" id="IPR002893">
    <property type="entry name" value="Znf_MYND"/>
</dbReference>
<feature type="compositionally biased region" description="Basic and acidic residues" evidence="5">
    <location>
        <begin position="1"/>
        <end position="14"/>
    </location>
</feature>
<dbReference type="Gene3D" id="2.170.270.10">
    <property type="entry name" value="SET domain"/>
    <property type="match status" value="1"/>
</dbReference>
<organism evidence="8 9">
    <name type="scientific">Malassezia psittaci</name>
    <dbReference type="NCBI Taxonomy" id="1821823"/>
    <lineage>
        <taxon>Eukaryota</taxon>
        <taxon>Fungi</taxon>
        <taxon>Dikarya</taxon>
        <taxon>Basidiomycota</taxon>
        <taxon>Ustilaginomycotina</taxon>
        <taxon>Malasseziomycetes</taxon>
        <taxon>Malasseziales</taxon>
        <taxon>Malasseziaceae</taxon>
        <taxon>Malassezia</taxon>
    </lineage>
</organism>
<evidence type="ECO:0000259" key="6">
    <source>
        <dbReference type="PROSITE" id="PS50280"/>
    </source>
</evidence>
<evidence type="ECO:0000313" key="8">
    <source>
        <dbReference type="EMBL" id="WFD43562.1"/>
    </source>
</evidence>
<evidence type="ECO:0000313" key="9">
    <source>
        <dbReference type="Proteomes" id="UP001214628"/>
    </source>
</evidence>
<sequence length="605" mass="67387">MSFAELRRQREARVPRWSSKSNQLSEFAIETQNEASVDKVKTDSSESKTDASEVVGEQERCSGTATSSRDVSFVPTEIEHSQLSVVTHKEKGRGLYRSRVSQRAEAGELLLATEPEVSVLSTGCANERCHFCFRPSTHLRRCSRCKFSRYCGEDCQKRAWVQTRHCDECPALQAWQKASLEAGHYTICPSATVRALAQIVWQRHKKGAKSRYAQAIASLETHRNDMSQDQLTDCAQTAVQLAHFLTAEKLPRYGIEHATDLLSLVCAYRINAFTLANPELDPIGVSISVPMALCNHACVPNAVVVFPESGKRTMQLVAISPIEPGTEVFTSYVDLVETLPQRQSTLSQRYLFQCRCILCEKSIQPPKRWTDPRNAGWCERFDCSGWVTMPIWDQVQKGQDEAMTGPCNSCGHCSTLREASVIKERWNSACTLLATMQAKLLDPNTKSRLSELLDSIQWLSTLVPPSNSLLWSFMHLAHVIAIEEQKYAEATQLAFVLCAGMQARGGSWEPCSLYPTGHPVRAVLLATLGKLLLHESEPCKPLLARISRLPSDRRKQLMLSKQALIQALSESQTGFGHAARGGEVADGVREALQTLQHEEAILRSL</sequence>
<dbReference type="AlphaFoldDB" id="A0AAF0FA64"/>
<dbReference type="Pfam" id="PF00856">
    <property type="entry name" value="SET"/>
    <property type="match status" value="1"/>
</dbReference>
<dbReference type="GO" id="GO:0008270">
    <property type="term" value="F:zinc ion binding"/>
    <property type="evidence" value="ECO:0007669"/>
    <property type="project" value="UniProtKB-KW"/>
</dbReference>
<name>A0AAF0FA64_9BASI</name>
<dbReference type="Pfam" id="PF01753">
    <property type="entry name" value="zf-MYND"/>
    <property type="match status" value="1"/>
</dbReference>
<evidence type="ECO:0000256" key="5">
    <source>
        <dbReference type="SAM" id="MobiDB-lite"/>
    </source>
</evidence>
<keyword evidence="3" id="KW-0862">Zinc</keyword>
<feature type="region of interest" description="Disordered" evidence="5">
    <location>
        <begin position="28"/>
        <end position="54"/>
    </location>
</feature>
<dbReference type="EMBL" id="CP118376">
    <property type="protein sequence ID" value="WFD43562.1"/>
    <property type="molecule type" value="Genomic_DNA"/>
</dbReference>
<dbReference type="Proteomes" id="UP001214628">
    <property type="component" value="Chromosome 2"/>
</dbReference>
<evidence type="ECO:0000256" key="1">
    <source>
        <dbReference type="ARBA" id="ARBA00022723"/>
    </source>
</evidence>
<evidence type="ECO:0000256" key="3">
    <source>
        <dbReference type="ARBA" id="ARBA00022833"/>
    </source>
</evidence>
<keyword evidence="1" id="KW-0479">Metal-binding</keyword>
<gene>
    <name evidence="8" type="ORF">MPSI1_002225</name>
</gene>
<evidence type="ECO:0000256" key="2">
    <source>
        <dbReference type="ARBA" id="ARBA00022771"/>
    </source>
</evidence>
<evidence type="ECO:0000259" key="7">
    <source>
        <dbReference type="PROSITE" id="PS50865"/>
    </source>
</evidence>
<dbReference type="PANTHER" id="PTHR12197">
    <property type="entry name" value="HISTONE-LYSINE N-METHYLTRANSFERASE SMYD"/>
    <property type="match status" value="1"/>
</dbReference>
<dbReference type="Gene3D" id="1.10.220.160">
    <property type="match status" value="1"/>
</dbReference>
<dbReference type="InterPro" id="IPR046341">
    <property type="entry name" value="SET_dom_sf"/>
</dbReference>
<dbReference type="InterPro" id="IPR001214">
    <property type="entry name" value="SET_dom"/>
</dbReference>
<dbReference type="PROSITE" id="PS50865">
    <property type="entry name" value="ZF_MYND_2"/>
    <property type="match status" value="1"/>
</dbReference>
<dbReference type="SUPFAM" id="SSF82199">
    <property type="entry name" value="SET domain"/>
    <property type="match status" value="1"/>
</dbReference>
<keyword evidence="9" id="KW-1185">Reference proteome</keyword>
<accession>A0AAF0FA64</accession>
<reference evidence="8" key="1">
    <citation type="submission" date="2023-02" db="EMBL/GenBank/DDBJ databases">
        <title>Mating type loci evolution in Malassezia.</title>
        <authorList>
            <person name="Coelho M.A."/>
        </authorList>
    </citation>
    <scope>NUCLEOTIDE SEQUENCE</scope>
    <source>
        <strain evidence="8">CBS 14136</strain>
    </source>
</reference>
<dbReference type="Gene3D" id="6.10.140.2220">
    <property type="match status" value="1"/>
</dbReference>
<evidence type="ECO:0000256" key="4">
    <source>
        <dbReference type="PROSITE-ProRule" id="PRU00134"/>
    </source>
</evidence>
<feature type="compositionally biased region" description="Basic and acidic residues" evidence="5">
    <location>
        <begin position="36"/>
        <end position="51"/>
    </location>
</feature>
<feature type="domain" description="MYND-type" evidence="7">
    <location>
        <begin position="129"/>
        <end position="169"/>
    </location>
</feature>